<dbReference type="EMBL" id="LTAI01000054">
    <property type="protein sequence ID" value="ORE00180.1"/>
    <property type="molecule type" value="Genomic_DNA"/>
</dbReference>
<dbReference type="VEuPathDB" id="MicrosporidiaDB:A0H76_2057"/>
<proteinExistence type="predicted"/>
<evidence type="ECO:0000313" key="2">
    <source>
        <dbReference type="Proteomes" id="UP000192501"/>
    </source>
</evidence>
<accession>A0A1X0QK95</accession>
<evidence type="ECO:0000313" key="1">
    <source>
        <dbReference type="EMBL" id="ORE00180.1"/>
    </source>
</evidence>
<organism evidence="1 2">
    <name type="scientific">Hepatospora eriocheir</name>
    <dbReference type="NCBI Taxonomy" id="1081669"/>
    <lineage>
        <taxon>Eukaryota</taxon>
        <taxon>Fungi</taxon>
        <taxon>Fungi incertae sedis</taxon>
        <taxon>Microsporidia</taxon>
        <taxon>Hepatosporidae</taxon>
        <taxon>Hepatospora</taxon>
    </lineage>
</organism>
<gene>
    <name evidence="1" type="ORF">A0H76_2057</name>
</gene>
<dbReference type="Proteomes" id="UP000192501">
    <property type="component" value="Unassembled WGS sequence"/>
</dbReference>
<dbReference type="VEuPathDB" id="MicrosporidiaDB:HERIO_1386"/>
<reference evidence="1 2" key="1">
    <citation type="journal article" date="2017" name="Environ. Microbiol.">
        <title>Decay of the glycolytic pathway and adaptation to intranuclear parasitism within Enterocytozoonidae microsporidia.</title>
        <authorList>
            <person name="Wiredu Boakye D."/>
            <person name="Jaroenlak P."/>
            <person name="Prachumwat A."/>
            <person name="Williams T.A."/>
            <person name="Bateman K.S."/>
            <person name="Itsathitphaisarn O."/>
            <person name="Sritunyalucksana K."/>
            <person name="Paszkiewicz K.H."/>
            <person name="Moore K.A."/>
            <person name="Stentiford G.D."/>
            <person name="Williams B.A."/>
        </authorList>
    </citation>
    <scope>NUCLEOTIDE SEQUENCE [LARGE SCALE GENOMIC DNA]</scope>
    <source>
        <strain evidence="2">canceri</strain>
    </source>
</reference>
<comment type="caution">
    <text evidence="1">The sequence shown here is derived from an EMBL/GenBank/DDBJ whole genome shotgun (WGS) entry which is preliminary data.</text>
</comment>
<protein>
    <submittedName>
        <fullName evidence="1">Uncharacterized protein</fullName>
    </submittedName>
</protein>
<dbReference type="AlphaFoldDB" id="A0A1X0QK95"/>
<name>A0A1X0QK95_9MICR</name>
<sequence length="298" mass="35388">MKINEYLRQSIIRLFELRVEDINTCIEVVKKDKITFLKVIEVVFKYAPESSIVISKLIKRLKNELPDLHDSTLKILEKEEFESDIIKSKEIFKNVLNNNLNVLPESQFIISNIFNNFQFNNYMIVKRCAFIESKEIIKYLKTFLSHDNLLVVVKLFENNTNIFNELYLNYKEFTDKNLVKMLISLIFNSYEYSEIEYEMFGEMFNVVGCDFIKKIGDDKIKRCGIAYTEYTPEIDLSNVYTDPNYSGEFKFDDFIQIASKSPEHALFYLEKYDIPNKEVVYLKLKELCGERFYEIITK</sequence>